<keyword evidence="7" id="KW-0560">Oxidoreductase</keyword>
<proteinExistence type="inferred from homology"/>
<evidence type="ECO:0000313" key="15">
    <source>
        <dbReference type="EMBL" id="SIN83244.1"/>
    </source>
</evidence>
<dbReference type="STRING" id="536979.SAMN04488055_1662"/>
<name>A0A1N6EJQ2_9BACT</name>
<feature type="binding site" evidence="13">
    <location>
        <position position="271"/>
    </location>
    <ligand>
        <name>NAD(+)</name>
        <dbReference type="ChEBI" id="CHEBI:57540"/>
    </ligand>
</feature>
<evidence type="ECO:0000256" key="7">
    <source>
        <dbReference type="ARBA" id="ARBA00023002"/>
    </source>
</evidence>
<dbReference type="UniPathway" id="UPA00033">
    <property type="reaction ID" value="UER00034"/>
</dbReference>
<evidence type="ECO:0000256" key="9">
    <source>
        <dbReference type="ARBA" id="ARBA00023157"/>
    </source>
</evidence>
<evidence type="ECO:0000256" key="4">
    <source>
        <dbReference type="ARBA" id="ARBA00012847"/>
    </source>
</evidence>
<sequence length="411" mass="47048">MTNTIHIGLIREEKIPLDNRVAFTPLQCQWILTHYPNVQITVQPSPHRCYKDEEYRAAGIHMAEDLSHCSILLGIKEVPVNSLLPGKTYLFFSHTKKKQPQNQAMLQNILQQNIRLIDYECLVHEDGQRILGFGFFAGVVGAHNGLLEYGRRTGLFNFKRVHECHDFQELITHYFGVKLPPMKIVATGSGRVTAGILEVMGLLAIKYIPPEEFMINSYAYPVYTQLKAGELYLRKTDKTYSREDFHANPGKYDCKFLPYVTCSDVLMNGIYWDKNIEPLFTWDDLTKDNFRIQVIADITDDQNGSIPCNIEDATIEEPVYGVNRYNRQKTAPYEADSVTMMCVSNLPNELPRDASQFFGDQLMKYVFDELMKGDTTMIEKATITRDGALTERYSYLEDYAKGKGSTVEVTH</sequence>
<dbReference type="GO" id="GO:0004754">
    <property type="term" value="F:saccharopine dehydrogenase (NAD+, L-lysine-forming) activity"/>
    <property type="evidence" value="ECO:0007669"/>
    <property type="project" value="UniProtKB-EC"/>
</dbReference>
<evidence type="ECO:0000256" key="12">
    <source>
        <dbReference type="PIRSR" id="PIRSR018250-1"/>
    </source>
</evidence>
<dbReference type="PIRSF" id="PIRSF018250">
    <property type="entry name" value="Saccharopine_DH_Lys"/>
    <property type="match status" value="1"/>
</dbReference>
<evidence type="ECO:0000259" key="14">
    <source>
        <dbReference type="SMART" id="SM01003"/>
    </source>
</evidence>
<dbReference type="RefSeq" id="WP_084185462.1">
    <property type="nucleotide sequence ID" value="NZ_FSRA01000001.1"/>
</dbReference>
<comment type="catalytic activity">
    <reaction evidence="11">
        <text>L-saccharopine + NAD(+) + H2O = L-lysine + 2-oxoglutarate + NADH + H(+)</text>
        <dbReference type="Rhea" id="RHEA:12440"/>
        <dbReference type="ChEBI" id="CHEBI:15377"/>
        <dbReference type="ChEBI" id="CHEBI:15378"/>
        <dbReference type="ChEBI" id="CHEBI:16810"/>
        <dbReference type="ChEBI" id="CHEBI:32551"/>
        <dbReference type="ChEBI" id="CHEBI:57540"/>
        <dbReference type="ChEBI" id="CHEBI:57945"/>
        <dbReference type="ChEBI" id="CHEBI:57951"/>
        <dbReference type="EC" id="1.5.1.7"/>
    </reaction>
</comment>
<evidence type="ECO:0000256" key="2">
    <source>
        <dbReference type="ARBA" id="ARBA00005689"/>
    </source>
</evidence>
<evidence type="ECO:0000256" key="8">
    <source>
        <dbReference type="ARBA" id="ARBA00023027"/>
    </source>
</evidence>
<evidence type="ECO:0000313" key="16">
    <source>
        <dbReference type="Proteomes" id="UP000185003"/>
    </source>
</evidence>
<evidence type="ECO:0000256" key="6">
    <source>
        <dbReference type="ARBA" id="ARBA00022605"/>
    </source>
</evidence>
<reference evidence="15 16" key="1">
    <citation type="submission" date="2016-11" db="EMBL/GenBank/DDBJ databases">
        <authorList>
            <person name="Jaros S."/>
            <person name="Januszkiewicz K."/>
            <person name="Wedrychowicz H."/>
        </authorList>
    </citation>
    <scope>NUCLEOTIDE SEQUENCE [LARGE SCALE GENOMIC DNA]</scope>
    <source>
        <strain evidence="15 16">DSM 24787</strain>
    </source>
</reference>
<dbReference type="AlphaFoldDB" id="A0A1N6EJQ2"/>
<comment type="pathway">
    <text evidence="1">Amino-acid biosynthesis; L-lysine biosynthesis via AAA pathway; L-lysine from L-alpha-aminoadipate (fungal route): step 3/3.</text>
</comment>
<dbReference type="Pfam" id="PF01262">
    <property type="entry name" value="AlaDh_PNT_C"/>
    <property type="match status" value="1"/>
</dbReference>
<dbReference type="InterPro" id="IPR027281">
    <property type="entry name" value="Lys1"/>
</dbReference>
<protein>
    <recommendedName>
        <fullName evidence="5">Saccharopine dehydrogenase [NAD(+), L-lysine-forming]</fullName>
        <ecNumber evidence="4">1.5.1.7</ecNumber>
    </recommendedName>
    <alternativeName>
        <fullName evidence="10">Lysine--2-oxoglutarate reductase</fullName>
    </alternativeName>
</protein>
<evidence type="ECO:0000256" key="1">
    <source>
        <dbReference type="ARBA" id="ARBA00004884"/>
    </source>
</evidence>
<evidence type="ECO:0000256" key="11">
    <source>
        <dbReference type="ARBA" id="ARBA00047860"/>
    </source>
</evidence>
<dbReference type="Pfam" id="PF05222">
    <property type="entry name" value="AlaDh_PNT_N"/>
    <property type="match status" value="1"/>
</dbReference>
<dbReference type="InterPro" id="IPR051168">
    <property type="entry name" value="AASS"/>
</dbReference>
<dbReference type="PANTHER" id="PTHR11133">
    <property type="entry name" value="SACCHAROPINE DEHYDROGENASE"/>
    <property type="match status" value="1"/>
</dbReference>
<dbReference type="SUPFAM" id="SSF52283">
    <property type="entry name" value="Formate/glycerate dehydrogenase catalytic domain-like"/>
    <property type="match status" value="1"/>
</dbReference>
<evidence type="ECO:0000256" key="10">
    <source>
        <dbReference type="ARBA" id="ARBA00033228"/>
    </source>
</evidence>
<evidence type="ECO:0000256" key="3">
    <source>
        <dbReference type="ARBA" id="ARBA00011245"/>
    </source>
</evidence>
<accession>A0A1N6EJQ2</accession>
<feature type="active site" description="Proton donor" evidence="12">
    <location>
        <position position="94"/>
    </location>
</feature>
<organism evidence="15 16">
    <name type="scientific">Chitinophaga niabensis</name>
    <dbReference type="NCBI Taxonomy" id="536979"/>
    <lineage>
        <taxon>Bacteria</taxon>
        <taxon>Pseudomonadati</taxon>
        <taxon>Bacteroidota</taxon>
        <taxon>Chitinophagia</taxon>
        <taxon>Chitinophagales</taxon>
        <taxon>Chitinophagaceae</taxon>
        <taxon>Chitinophaga</taxon>
    </lineage>
</organism>
<evidence type="ECO:0000256" key="5">
    <source>
        <dbReference type="ARBA" id="ARBA00021221"/>
    </source>
</evidence>
<feature type="active site" description="Proton acceptor" evidence="12">
    <location>
        <position position="76"/>
    </location>
</feature>
<dbReference type="CDD" id="cd05199">
    <property type="entry name" value="SDH_like"/>
    <property type="match status" value="1"/>
</dbReference>
<comment type="similarity">
    <text evidence="2">Belongs to the AlaDH/PNT family.</text>
</comment>
<dbReference type="Gene3D" id="3.40.50.720">
    <property type="entry name" value="NAD(P)-binding Rossmann-like Domain"/>
    <property type="match status" value="2"/>
</dbReference>
<feature type="binding site" evidence="13">
    <location>
        <position position="244"/>
    </location>
    <ligand>
        <name>NAD(+)</name>
        <dbReference type="ChEBI" id="CHEBI:57540"/>
    </ligand>
</feature>
<dbReference type="OrthoDB" id="1141481at2"/>
<dbReference type="GO" id="GO:0005737">
    <property type="term" value="C:cytoplasm"/>
    <property type="evidence" value="ECO:0007669"/>
    <property type="project" value="TreeGrafter"/>
</dbReference>
<feature type="domain" description="Alanine dehydrogenase/pyridine nucleotide transhydrogenase N-terminal" evidence="14">
    <location>
        <begin position="8"/>
        <end position="140"/>
    </location>
</feature>
<dbReference type="InterPro" id="IPR007698">
    <property type="entry name" value="AlaDH/PNT_NAD(H)-bd"/>
</dbReference>
<gene>
    <name evidence="15" type="ORF">SAMN04488055_1662</name>
</gene>
<comment type="subunit">
    <text evidence="3">Monomer.</text>
</comment>
<keyword evidence="8 13" id="KW-0520">NAD</keyword>
<keyword evidence="9" id="KW-1015">Disulfide bond</keyword>
<dbReference type="InterPro" id="IPR007886">
    <property type="entry name" value="AlaDH/PNT_N"/>
</dbReference>
<dbReference type="EMBL" id="FSRA01000001">
    <property type="protein sequence ID" value="SIN83244.1"/>
    <property type="molecule type" value="Genomic_DNA"/>
</dbReference>
<dbReference type="Proteomes" id="UP000185003">
    <property type="component" value="Unassembled WGS sequence"/>
</dbReference>
<dbReference type="PANTHER" id="PTHR11133:SF23">
    <property type="entry name" value="SACCHAROPINE DEHYDROGENASE [NAD(+), L-LYSINE-FORMING]"/>
    <property type="match status" value="1"/>
</dbReference>
<keyword evidence="16" id="KW-1185">Reference proteome</keyword>
<dbReference type="EC" id="1.5.1.7" evidence="4"/>
<dbReference type="GO" id="GO:0019878">
    <property type="term" value="P:lysine biosynthetic process via aminoadipic acid"/>
    <property type="evidence" value="ECO:0007669"/>
    <property type="project" value="UniProtKB-UniPathway"/>
</dbReference>
<keyword evidence="6" id="KW-0028">Amino-acid biosynthesis</keyword>
<dbReference type="SMART" id="SM01003">
    <property type="entry name" value="AlaDh_PNT_N"/>
    <property type="match status" value="1"/>
</dbReference>
<evidence type="ECO:0000256" key="13">
    <source>
        <dbReference type="PIRSR" id="PIRSR018250-3"/>
    </source>
</evidence>